<evidence type="ECO:0000313" key="3">
    <source>
        <dbReference type="Proteomes" id="UP001158045"/>
    </source>
</evidence>
<evidence type="ECO:0000313" key="2">
    <source>
        <dbReference type="EMBL" id="MDH8679391.1"/>
    </source>
</evidence>
<sequence length="357" mass="41393">MDKYYKHILSQFRIDDVPISCERYGNGHINVTYLVVTRSGRRYILQKISNRAFPNVSQLQQNIAAITEYLHEKNDQPYSALTLIKTKEGQDWFHFEEDSDWRIYDFIENSICLQSPETPEDFYQAAIGIGTFQQQLKDFPAETLYETIENFHNTPNRYKLFRKALAENPIDRAKLVQPEIEFILKHESIAGKLVGLLKSGELPLKVTHNDTKLNNVMLHEKTREAMCVIDLDTTMPGLTAYDFGDSIRFGAATAAEDEKDLDKMTIDLEMYRIFTRGFLKACPGLTTKEREVFPLGALTMTLECGIRFLTDYLEGDHYFGIRYSDHNLDRCRTQLKLASEMMRKFDEMSLIVKEESK</sequence>
<dbReference type="SUPFAM" id="SSF56112">
    <property type="entry name" value="Protein kinase-like (PK-like)"/>
    <property type="match status" value="1"/>
</dbReference>
<dbReference type="InterPro" id="IPR050249">
    <property type="entry name" value="Pseudomonas-type_ThrB"/>
</dbReference>
<comment type="caution">
    <text evidence="2">The sequence shown here is derived from an EMBL/GenBank/DDBJ whole genome shotgun (WGS) entry which is preliminary data.</text>
</comment>
<dbReference type="EMBL" id="JARYZI010000011">
    <property type="protein sequence ID" value="MDH8679391.1"/>
    <property type="molecule type" value="Genomic_DNA"/>
</dbReference>
<dbReference type="Proteomes" id="UP001158045">
    <property type="component" value="Unassembled WGS sequence"/>
</dbReference>
<protein>
    <submittedName>
        <fullName evidence="2">Aminoglycoside phosphotransferase family protein</fullName>
        <ecNumber evidence="2">2.7.1.-</ecNumber>
    </submittedName>
</protein>
<accession>A0ABT6NG58</accession>
<proteinExistence type="predicted"/>
<dbReference type="EC" id="2.7.1.-" evidence="2"/>
<feature type="domain" description="Aminoglycoside phosphotransferase" evidence="1">
    <location>
        <begin position="21"/>
        <end position="251"/>
    </location>
</feature>
<dbReference type="InterPro" id="IPR011009">
    <property type="entry name" value="Kinase-like_dom_sf"/>
</dbReference>
<name>A0ABT6NG58_9FIRM</name>
<reference evidence="2 3" key="1">
    <citation type="submission" date="2023-04" db="EMBL/GenBank/DDBJ databases">
        <title>Fusibacter bizertensis strain WBS, isolated from littoral bottom sediments of the Arctic seas - biochemical and genomic analysis.</title>
        <authorList>
            <person name="Brioukhanov A.L."/>
        </authorList>
    </citation>
    <scope>NUCLEOTIDE SEQUENCE [LARGE SCALE GENOMIC DNA]</scope>
    <source>
        <strain evidence="2 3">WBS</strain>
    </source>
</reference>
<dbReference type="PANTHER" id="PTHR21064:SF5">
    <property type="entry name" value="SLR1880 PROTEIN"/>
    <property type="match status" value="1"/>
</dbReference>
<gene>
    <name evidence="2" type="ORF">QE109_14630</name>
</gene>
<dbReference type="RefSeq" id="WP_281095287.1">
    <property type="nucleotide sequence ID" value="NZ_JARYZI010000011.1"/>
</dbReference>
<evidence type="ECO:0000259" key="1">
    <source>
        <dbReference type="Pfam" id="PF01636"/>
    </source>
</evidence>
<keyword evidence="2" id="KW-0808">Transferase</keyword>
<dbReference type="Gene3D" id="3.90.1200.10">
    <property type="match status" value="1"/>
</dbReference>
<keyword evidence="3" id="KW-1185">Reference proteome</keyword>
<dbReference type="PANTHER" id="PTHR21064">
    <property type="entry name" value="AMINOGLYCOSIDE PHOSPHOTRANSFERASE DOMAIN-CONTAINING PROTEIN-RELATED"/>
    <property type="match status" value="1"/>
</dbReference>
<dbReference type="InterPro" id="IPR002575">
    <property type="entry name" value="Aminoglycoside_PTrfase"/>
</dbReference>
<dbReference type="GO" id="GO:0016740">
    <property type="term" value="F:transferase activity"/>
    <property type="evidence" value="ECO:0007669"/>
    <property type="project" value="UniProtKB-KW"/>
</dbReference>
<organism evidence="2 3">
    <name type="scientific">Fusibacter bizertensis</name>
    <dbReference type="NCBI Taxonomy" id="1488331"/>
    <lineage>
        <taxon>Bacteria</taxon>
        <taxon>Bacillati</taxon>
        <taxon>Bacillota</taxon>
        <taxon>Clostridia</taxon>
        <taxon>Eubacteriales</taxon>
        <taxon>Eubacteriales Family XII. Incertae Sedis</taxon>
        <taxon>Fusibacter</taxon>
    </lineage>
</organism>
<dbReference type="Pfam" id="PF01636">
    <property type="entry name" value="APH"/>
    <property type="match status" value="1"/>
</dbReference>